<protein>
    <submittedName>
        <fullName evidence="2">Xylose isomerase-like TIM barrel</fullName>
    </submittedName>
</protein>
<dbReference type="Pfam" id="PF01261">
    <property type="entry name" value="AP_endonuc_2"/>
    <property type="match status" value="1"/>
</dbReference>
<keyword evidence="2" id="KW-0413">Isomerase</keyword>
<sequence>MRGLELHGRELSRLAISEITTFRWSFEEDLQHYQAAGISALGIWRQKLTDFGADRGVELLLHRGLRASSLQWAGGFTGSEGGTHDESIDDACEAIRLASALGAPCLILHSGSRGIHTHKHARRLLRTAIDQLLPLAEALQVCLALEPMPREVGTDWTFLHDWNETLGLINDVGSEHLRAVLDLYYWGNDEKTLARLPELAPKLTLVQLADARQPPQLEPNRTPLGDGNLPLHSITEQLTAAGYHGYFEVELMGEEIEASDYHDLLRRSQQFFDRLPTT</sequence>
<accession>A0A517Y9U1</accession>
<feature type="domain" description="Xylose isomerase-like TIM barrel" evidence="1">
    <location>
        <begin position="37"/>
        <end position="272"/>
    </location>
</feature>
<dbReference type="Gene3D" id="3.20.20.150">
    <property type="entry name" value="Divalent-metal-dependent TIM barrel enzymes"/>
    <property type="match status" value="1"/>
</dbReference>
<reference evidence="2 3" key="1">
    <citation type="submission" date="2019-02" db="EMBL/GenBank/DDBJ databases">
        <title>Deep-cultivation of Planctomycetes and their phenomic and genomic characterization uncovers novel biology.</title>
        <authorList>
            <person name="Wiegand S."/>
            <person name="Jogler M."/>
            <person name="Boedeker C."/>
            <person name="Pinto D."/>
            <person name="Vollmers J."/>
            <person name="Rivas-Marin E."/>
            <person name="Kohn T."/>
            <person name="Peeters S.H."/>
            <person name="Heuer A."/>
            <person name="Rast P."/>
            <person name="Oberbeckmann S."/>
            <person name="Bunk B."/>
            <person name="Jeske O."/>
            <person name="Meyerdierks A."/>
            <person name="Storesund J.E."/>
            <person name="Kallscheuer N."/>
            <person name="Luecker S."/>
            <person name="Lage O.M."/>
            <person name="Pohl T."/>
            <person name="Merkel B.J."/>
            <person name="Hornburger P."/>
            <person name="Mueller R.-W."/>
            <person name="Bruemmer F."/>
            <person name="Labrenz M."/>
            <person name="Spormann A.M."/>
            <person name="Op den Camp H."/>
            <person name="Overmann J."/>
            <person name="Amann R."/>
            <person name="Jetten M.S.M."/>
            <person name="Mascher T."/>
            <person name="Medema M.H."/>
            <person name="Devos D.P."/>
            <person name="Kaster A.-K."/>
            <person name="Ovreas L."/>
            <person name="Rohde M."/>
            <person name="Galperin M.Y."/>
            <person name="Jogler C."/>
        </authorList>
    </citation>
    <scope>NUCLEOTIDE SEQUENCE [LARGE SCALE GENOMIC DNA]</scope>
    <source>
        <strain evidence="2 3">ETA_A8</strain>
    </source>
</reference>
<dbReference type="EMBL" id="CP036274">
    <property type="protein sequence ID" value="QDU27003.1"/>
    <property type="molecule type" value="Genomic_DNA"/>
</dbReference>
<proteinExistence type="predicted"/>
<dbReference type="InterPro" id="IPR050312">
    <property type="entry name" value="IolE/XylAMocC-like"/>
</dbReference>
<name>A0A517Y9U1_9BACT</name>
<gene>
    <name evidence="2" type="ORF">ETAA8_20870</name>
</gene>
<evidence type="ECO:0000313" key="2">
    <source>
        <dbReference type="EMBL" id="QDU27003.1"/>
    </source>
</evidence>
<evidence type="ECO:0000313" key="3">
    <source>
        <dbReference type="Proteomes" id="UP000315017"/>
    </source>
</evidence>
<dbReference type="PANTHER" id="PTHR12110">
    <property type="entry name" value="HYDROXYPYRUVATE ISOMERASE"/>
    <property type="match status" value="1"/>
</dbReference>
<dbReference type="Proteomes" id="UP000315017">
    <property type="component" value="Chromosome"/>
</dbReference>
<dbReference type="RefSeq" id="WP_145087882.1">
    <property type="nucleotide sequence ID" value="NZ_CP036274.1"/>
</dbReference>
<dbReference type="PANTHER" id="PTHR12110:SF52">
    <property type="entry name" value="XYLOSE ISOMERASE"/>
    <property type="match status" value="1"/>
</dbReference>
<evidence type="ECO:0000259" key="1">
    <source>
        <dbReference type="Pfam" id="PF01261"/>
    </source>
</evidence>
<dbReference type="GO" id="GO:0016853">
    <property type="term" value="F:isomerase activity"/>
    <property type="evidence" value="ECO:0007669"/>
    <property type="project" value="UniProtKB-KW"/>
</dbReference>
<dbReference type="InterPro" id="IPR036237">
    <property type="entry name" value="Xyl_isomerase-like_sf"/>
</dbReference>
<dbReference type="OrthoDB" id="9782626at2"/>
<dbReference type="InterPro" id="IPR013022">
    <property type="entry name" value="Xyl_isomerase-like_TIM-brl"/>
</dbReference>
<dbReference type="KEGG" id="aagg:ETAA8_20870"/>
<dbReference type="SUPFAM" id="SSF51658">
    <property type="entry name" value="Xylose isomerase-like"/>
    <property type="match status" value="1"/>
</dbReference>
<organism evidence="2 3">
    <name type="scientific">Anatilimnocola aggregata</name>
    <dbReference type="NCBI Taxonomy" id="2528021"/>
    <lineage>
        <taxon>Bacteria</taxon>
        <taxon>Pseudomonadati</taxon>
        <taxon>Planctomycetota</taxon>
        <taxon>Planctomycetia</taxon>
        <taxon>Pirellulales</taxon>
        <taxon>Pirellulaceae</taxon>
        <taxon>Anatilimnocola</taxon>
    </lineage>
</organism>
<dbReference type="AlphaFoldDB" id="A0A517Y9U1"/>
<keyword evidence="3" id="KW-1185">Reference proteome</keyword>